<gene>
    <name evidence="1" type="ORF">FF011L_29940</name>
</gene>
<dbReference type="AlphaFoldDB" id="A0A517MH60"/>
<organism evidence="1 2">
    <name type="scientific">Roseimaritima multifibrata</name>
    <dbReference type="NCBI Taxonomy" id="1930274"/>
    <lineage>
        <taxon>Bacteria</taxon>
        <taxon>Pseudomonadati</taxon>
        <taxon>Planctomycetota</taxon>
        <taxon>Planctomycetia</taxon>
        <taxon>Pirellulales</taxon>
        <taxon>Pirellulaceae</taxon>
        <taxon>Roseimaritima</taxon>
    </lineage>
</organism>
<sequence length="106" mass="11577">MVLACFEGAGLLRFYDRQRKYRHEHHDVSRMAGDSGRVVAERRQGRGRSVEVAAAQTENTALPQPAHAGREAGKAAGTSGAAEVFHCSKEKRTTVMVARIDCLLVL</sequence>
<name>A0A517MH60_9BACT</name>
<evidence type="ECO:0000313" key="2">
    <source>
        <dbReference type="Proteomes" id="UP000320672"/>
    </source>
</evidence>
<protein>
    <submittedName>
        <fullName evidence="1">Uncharacterized protein</fullName>
    </submittedName>
</protein>
<dbReference type="Proteomes" id="UP000320672">
    <property type="component" value="Chromosome"/>
</dbReference>
<dbReference type="KEGG" id="rml:FF011L_29940"/>
<accession>A0A517MH60</accession>
<keyword evidence="2" id="KW-1185">Reference proteome</keyword>
<proteinExistence type="predicted"/>
<reference evidence="1 2" key="1">
    <citation type="submission" date="2019-02" db="EMBL/GenBank/DDBJ databases">
        <title>Deep-cultivation of Planctomycetes and their phenomic and genomic characterization uncovers novel biology.</title>
        <authorList>
            <person name="Wiegand S."/>
            <person name="Jogler M."/>
            <person name="Boedeker C."/>
            <person name="Pinto D."/>
            <person name="Vollmers J."/>
            <person name="Rivas-Marin E."/>
            <person name="Kohn T."/>
            <person name="Peeters S.H."/>
            <person name="Heuer A."/>
            <person name="Rast P."/>
            <person name="Oberbeckmann S."/>
            <person name="Bunk B."/>
            <person name="Jeske O."/>
            <person name="Meyerdierks A."/>
            <person name="Storesund J.E."/>
            <person name="Kallscheuer N."/>
            <person name="Luecker S."/>
            <person name="Lage O.M."/>
            <person name="Pohl T."/>
            <person name="Merkel B.J."/>
            <person name="Hornburger P."/>
            <person name="Mueller R.-W."/>
            <person name="Bruemmer F."/>
            <person name="Labrenz M."/>
            <person name="Spormann A.M."/>
            <person name="Op den Camp H."/>
            <person name="Overmann J."/>
            <person name="Amann R."/>
            <person name="Jetten M.S.M."/>
            <person name="Mascher T."/>
            <person name="Medema M.H."/>
            <person name="Devos D.P."/>
            <person name="Kaster A.-K."/>
            <person name="Ovreas L."/>
            <person name="Rohde M."/>
            <person name="Galperin M.Y."/>
            <person name="Jogler C."/>
        </authorList>
    </citation>
    <scope>NUCLEOTIDE SEQUENCE [LARGE SCALE GENOMIC DNA]</scope>
    <source>
        <strain evidence="1 2">FF011L</strain>
    </source>
</reference>
<evidence type="ECO:0000313" key="1">
    <source>
        <dbReference type="EMBL" id="QDS94215.1"/>
    </source>
</evidence>
<dbReference type="EMBL" id="CP036262">
    <property type="protein sequence ID" value="QDS94215.1"/>
    <property type="molecule type" value="Genomic_DNA"/>
</dbReference>